<dbReference type="EMBL" id="FTOG01000006">
    <property type="protein sequence ID" value="SIS89144.1"/>
    <property type="molecule type" value="Genomic_DNA"/>
</dbReference>
<evidence type="ECO:0000256" key="3">
    <source>
        <dbReference type="SAM" id="MobiDB-lite"/>
    </source>
</evidence>
<dbReference type="InterPro" id="IPR011049">
    <property type="entry name" value="Serralysin-like_metalloprot_C"/>
</dbReference>
<dbReference type="AlphaFoldDB" id="A0A1N7MSM5"/>
<proteinExistence type="predicted"/>
<dbReference type="Pfam" id="PF00353">
    <property type="entry name" value="HemolysinCabind"/>
    <property type="match status" value="4"/>
</dbReference>
<dbReference type="SUPFAM" id="SSF51120">
    <property type="entry name" value="beta-Roll"/>
    <property type="match status" value="1"/>
</dbReference>
<dbReference type="GO" id="GO:0005576">
    <property type="term" value="C:extracellular region"/>
    <property type="evidence" value="ECO:0007669"/>
    <property type="project" value="UniProtKB-SubCell"/>
</dbReference>
<feature type="region of interest" description="Disordered" evidence="3">
    <location>
        <begin position="724"/>
        <end position="845"/>
    </location>
</feature>
<dbReference type="PANTHER" id="PTHR38340">
    <property type="entry name" value="S-LAYER PROTEIN"/>
    <property type="match status" value="1"/>
</dbReference>
<evidence type="ECO:0000313" key="5">
    <source>
        <dbReference type="Proteomes" id="UP000186221"/>
    </source>
</evidence>
<gene>
    <name evidence="4" type="ORF">SAMN05421580_106162</name>
</gene>
<keyword evidence="5" id="KW-1185">Reference proteome</keyword>
<dbReference type="InterPro" id="IPR001343">
    <property type="entry name" value="Hemolysn_Ca-bd"/>
</dbReference>
<dbReference type="STRING" id="453582.SAMN05421580_106162"/>
<keyword evidence="2" id="KW-0964">Secreted</keyword>
<dbReference type="PRINTS" id="PR00313">
    <property type="entry name" value="CABNDNGRPT"/>
</dbReference>
<reference evidence="5" key="1">
    <citation type="submission" date="2017-01" db="EMBL/GenBank/DDBJ databases">
        <authorList>
            <person name="Varghese N."/>
            <person name="Submissions S."/>
        </authorList>
    </citation>
    <scope>NUCLEOTIDE SEQUENCE [LARGE SCALE GENOMIC DNA]</scope>
    <source>
        <strain evidence="5">DSM 19945</strain>
    </source>
</reference>
<feature type="compositionally biased region" description="Acidic residues" evidence="3">
    <location>
        <begin position="809"/>
        <end position="820"/>
    </location>
</feature>
<dbReference type="InterPro" id="IPR018511">
    <property type="entry name" value="Hemolysin-typ_Ca-bd_CS"/>
</dbReference>
<sequence>MFDITQPYHGDPSLPSPEVISLPDATEQLRFTDASGTFLGQILIETSGSTTLYSFYDADLTLLGSVSEKVVGDTTRIEVYDAAGSLLSRERIIDRSDYTLHEHWDGTGAFTGAEKYIHTAKTTGVQIYDADWNLVSAHLEVTEPGRTQVADYGPGWSVIYRETTTTSGNVTTTVIEENGAGNITGGTRVTEAGDFTLTEHFGAGWVVTGYEKAIHTATTTGIQVYDGHDNLLWAHLESNEPGRTQVADYGPGWSVIYRETTTASGNVTTTVIEENGAGNIIGGTRVTEAGDFTLTEHFGAGWVVTGYEKAIHTATTAGIQVYDGQDNLLSAHLEINEPGRKQVADYGPGWSVIYRETTTTSGNVTTTVIEENGAGNITGGTRVTEADDFTLTEHFGAGWVVTGYEKAIHTYGTTGLQIYDAQDNLISASMEIYEPGRMQFATYGPDWFVIYRETTTTSGNVTTTVIEENGAGNITGGMRQTEADDFTLIEFFGPGWVVTGYEKSIHTETTTGYQIYDAQDNLIEARLDITEPGRTQVAQYGPDWSVIYRETTTTSGNVTTTVIEENGAGNITGGTRVTLASGFTLVETFGAAWVLLGYEKQVHTDTKTGVQIYDAQDQLVSAHLVIEDGGRHVVEDYGANWELISRLATTTLDYKVTTEWITGKDADLQWRTVIYGDTPAFENRFEVFEGDGDFIGTNARDKMIGDDGNDSFYGGAADDTLSGGNGNDFLSGGDDDDKLVGSRGEDTLDGGDGDDRLEGGADNDLLEGGDGADDMSGGTGADTLGGGDGADTLAGGSGNDLLEGGSGDDTLEGGADDDTLEGGTGQDVLDGGSGEDRLIATGDGDTLTGSGDADVFVFTAGPDTGSGLDVITDFDAGEDLIDLSAFASGSALSFFGVGAVSTLGAVYYTVAGDDLIVSLELDGVMGADFSFRLEQVASLASTDFILS</sequence>
<dbReference type="OrthoDB" id="733404at2"/>
<feature type="compositionally biased region" description="Gly residues" evidence="3">
    <location>
        <begin position="777"/>
        <end position="789"/>
    </location>
</feature>
<evidence type="ECO:0000256" key="1">
    <source>
        <dbReference type="ARBA" id="ARBA00004613"/>
    </source>
</evidence>
<name>A0A1N7MSM5_9RHOB</name>
<evidence type="ECO:0000256" key="2">
    <source>
        <dbReference type="ARBA" id="ARBA00022525"/>
    </source>
</evidence>
<dbReference type="Gene3D" id="2.150.10.10">
    <property type="entry name" value="Serralysin-like metalloprotease, C-terminal"/>
    <property type="match status" value="2"/>
</dbReference>
<protein>
    <submittedName>
        <fullName evidence="4">Hemolysin-type calcium-binding repeat-containing protein</fullName>
    </submittedName>
</protein>
<dbReference type="PANTHER" id="PTHR38340:SF1">
    <property type="entry name" value="S-LAYER PROTEIN"/>
    <property type="match status" value="1"/>
</dbReference>
<dbReference type="PROSITE" id="PS00330">
    <property type="entry name" value="HEMOLYSIN_CALCIUM"/>
    <property type="match status" value="3"/>
</dbReference>
<dbReference type="Proteomes" id="UP000186221">
    <property type="component" value="Unassembled WGS sequence"/>
</dbReference>
<dbReference type="InterPro" id="IPR050557">
    <property type="entry name" value="RTX_toxin/Mannuronan_C5-epim"/>
</dbReference>
<comment type="subcellular location">
    <subcellularLocation>
        <location evidence="1">Secreted</location>
    </subcellularLocation>
</comment>
<dbReference type="RefSeq" id="WP_076484947.1">
    <property type="nucleotide sequence ID" value="NZ_FTOG01000006.1"/>
</dbReference>
<feature type="compositionally biased region" description="Acidic residues" evidence="3">
    <location>
        <begin position="764"/>
        <end position="773"/>
    </location>
</feature>
<evidence type="ECO:0000313" key="4">
    <source>
        <dbReference type="EMBL" id="SIS89144.1"/>
    </source>
</evidence>
<dbReference type="GO" id="GO:0005509">
    <property type="term" value="F:calcium ion binding"/>
    <property type="evidence" value="ECO:0007669"/>
    <property type="project" value="InterPro"/>
</dbReference>
<organism evidence="4 5">
    <name type="scientific">Rhodobacter aestuarii</name>
    <dbReference type="NCBI Taxonomy" id="453582"/>
    <lineage>
        <taxon>Bacteria</taxon>
        <taxon>Pseudomonadati</taxon>
        <taxon>Pseudomonadota</taxon>
        <taxon>Alphaproteobacteria</taxon>
        <taxon>Rhodobacterales</taxon>
        <taxon>Rhodobacter group</taxon>
        <taxon>Rhodobacter</taxon>
    </lineage>
</organism>
<accession>A0A1N7MSM5</accession>